<dbReference type="AlphaFoldDB" id="A0A4P6M279"/>
<keyword evidence="2 3" id="KW-0808">Transferase</keyword>
<dbReference type="InterPro" id="IPR001451">
    <property type="entry name" value="Hexapep"/>
</dbReference>
<dbReference type="CDD" id="cd04647">
    <property type="entry name" value="LbH_MAT_like"/>
    <property type="match status" value="1"/>
</dbReference>
<dbReference type="Gene3D" id="2.160.10.10">
    <property type="entry name" value="Hexapeptide repeat proteins"/>
    <property type="match status" value="1"/>
</dbReference>
<dbReference type="EC" id="2.3.1.18" evidence="3"/>
<accession>A0A4P6M279</accession>
<keyword evidence="3" id="KW-0012">Acyltransferase</keyword>
<dbReference type="InterPro" id="IPR011004">
    <property type="entry name" value="Trimer_LpxA-like_sf"/>
</dbReference>
<name>A0A4P6M279_9FIRM</name>
<protein>
    <submittedName>
        <fullName evidence="3">Galactoside O-acetyltransferase</fullName>
        <ecNumber evidence="3">2.3.1.18</ecNumber>
    </submittedName>
</protein>
<proteinExistence type="inferred from homology"/>
<dbReference type="KEGG" id="bpro:PMF13cell1_04335"/>
<gene>
    <name evidence="3" type="primary">lacA_4</name>
    <name evidence="3" type="ORF">PMF13cell1_04335</name>
</gene>
<organism evidence="3 4">
    <name type="scientific">Blautia producta</name>
    <dbReference type="NCBI Taxonomy" id="33035"/>
    <lineage>
        <taxon>Bacteria</taxon>
        <taxon>Bacillati</taxon>
        <taxon>Bacillota</taxon>
        <taxon>Clostridia</taxon>
        <taxon>Lachnospirales</taxon>
        <taxon>Lachnospiraceae</taxon>
        <taxon>Blautia</taxon>
    </lineage>
</organism>
<evidence type="ECO:0000256" key="1">
    <source>
        <dbReference type="ARBA" id="ARBA00007274"/>
    </source>
</evidence>
<comment type="similarity">
    <text evidence="1">Belongs to the transferase hexapeptide repeat family.</text>
</comment>
<dbReference type="RefSeq" id="WP_130182078.1">
    <property type="nucleotide sequence ID" value="NZ_CP035945.1"/>
</dbReference>
<dbReference type="EMBL" id="CP035945">
    <property type="protein sequence ID" value="QBE98769.1"/>
    <property type="molecule type" value="Genomic_DNA"/>
</dbReference>
<sequence>MGLYNVYDKFRRYWRQIHMLTIRDGWKKMAYIKKHNMFGAVGENCYFQSNVLPAEPFLVYLHDNVAVSAGVRIITHSALNTVFNHEEKTDQYLCRFGKVEIGNNVYIGADAIINYGVTVGDNCIIAAGAVVTKDVPAGSIVGGVPARVIGTYDDAKEKARIFSKPFLEKGLREPCTVEEMMHVQ</sequence>
<dbReference type="InterPro" id="IPR051159">
    <property type="entry name" value="Hexapeptide_acetyltransf"/>
</dbReference>
<dbReference type="PANTHER" id="PTHR23416">
    <property type="entry name" value="SIALIC ACID SYNTHASE-RELATED"/>
    <property type="match status" value="1"/>
</dbReference>
<dbReference type="Pfam" id="PF00132">
    <property type="entry name" value="Hexapep"/>
    <property type="match status" value="1"/>
</dbReference>
<dbReference type="SUPFAM" id="SSF51161">
    <property type="entry name" value="Trimeric LpxA-like enzymes"/>
    <property type="match status" value="1"/>
</dbReference>
<evidence type="ECO:0000256" key="2">
    <source>
        <dbReference type="ARBA" id="ARBA00022679"/>
    </source>
</evidence>
<evidence type="ECO:0000313" key="3">
    <source>
        <dbReference type="EMBL" id="QBE98769.1"/>
    </source>
</evidence>
<dbReference type="PANTHER" id="PTHR23416:SF23">
    <property type="entry name" value="ACETYLTRANSFERASE C18B11.09C-RELATED"/>
    <property type="match status" value="1"/>
</dbReference>
<evidence type="ECO:0000313" key="4">
    <source>
        <dbReference type="Proteomes" id="UP000289794"/>
    </source>
</evidence>
<reference evidence="3 4" key="1">
    <citation type="submission" date="2019-01" db="EMBL/GenBank/DDBJ databases">
        <title>PMF-metabolizing Aryl O-demethylase.</title>
        <authorList>
            <person name="Kim M."/>
        </authorList>
    </citation>
    <scope>NUCLEOTIDE SEQUENCE [LARGE SCALE GENOMIC DNA]</scope>
    <source>
        <strain evidence="3 4">PMF1</strain>
    </source>
</reference>
<dbReference type="Proteomes" id="UP000289794">
    <property type="component" value="Chromosome"/>
</dbReference>
<dbReference type="GO" id="GO:0008870">
    <property type="term" value="F:galactoside O-acetyltransferase activity"/>
    <property type="evidence" value="ECO:0007669"/>
    <property type="project" value="UniProtKB-EC"/>
</dbReference>